<proteinExistence type="predicted"/>
<gene>
    <name evidence="1" type="ORF">PGT21_029100</name>
</gene>
<name>A0A5B0R1V9_PUCGR</name>
<reference evidence="1 2" key="1">
    <citation type="submission" date="2019-05" db="EMBL/GenBank/DDBJ databases">
        <title>Emergence of the Ug99 lineage of the wheat stem rust pathogen through somatic hybridization.</title>
        <authorList>
            <person name="Li F."/>
            <person name="Upadhyaya N.M."/>
            <person name="Sperschneider J."/>
            <person name="Matny O."/>
            <person name="Nguyen-Phuc H."/>
            <person name="Mago R."/>
            <person name="Raley C."/>
            <person name="Miller M.E."/>
            <person name="Silverstein K.A.T."/>
            <person name="Henningsen E."/>
            <person name="Hirsch C.D."/>
            <person name="Visser B."/>
            <person name="Pretorius Z.A."/>
            <person name="Steffenson B.J."/>
            <person name="Schwessinger B."/>
            <person name="Dodds P.N."/>
            <person name="Figueroa M."/>
        </authorList>
    </citation>
    <scope>NUCLEOTIDE SEQUENCE [LARGE SCALE GENOMIC DNA]</scope>
    <source>
        <strain evidence="1">21-0</strain>
    </source>
</reference>
<dbReference type="Proteomes" id="UP000324748">
    <property type="component" value="Unassembled WGS sequence"/>
</dbReference>
<evidence type="ECO:0000313" key="2">
    <source>
        <dbReference type="Proteomes" id="UP000324748"/>
    </source>
</evidence>
<dbReference type="AlphaFoldDB" id="A0A5B0R1V9"/>
<keyword evidence="2" id="KW-1185">Reference proteome</keyword>
<sequence length="178" mass="19901">MAHSHAPPLSSPLAHPGPRPAKALLFGATPCLPKQCILIELAQARQFPYLTASASHQYRFTPKGIRLFALKGSNFHIRFFLETSLKIPSPAIFERALNANNDRLSMVPREDDEAKKRTGLMKHASRKRNEASLDFRITPSSSTHAITNQTDFLIPPRFLTCRDHLVPCCCFILPLSLT</sequence>
<accession>A0A5B0R1V9</accession>
<comment type="caution">
    <text evidence="1">The sequence shown here is derived from an EMBL/GenBank/DDBJ whole genome shotgun (WGS) entry which is preliminary data.</text>
</comment>
<evidence type="ECO:0000313" key="1">
    <source>
        <dbReference type="EMBL" id="KAA1119558.1"/>
    </source>
</evidence>
<protein>
    <submittedName>
        <fullName evidence="1">Uncharacterized protein</fullName>
    </submittedName>
</protein>
<organism evidence="1 2">
    <name type="scientific">Puccinia graminis f. sp. tritici</name>
    <dbReference type="NCBI Taxonomy" id="56615"/>
    <lineage>
        <taxon>Eukaryota</taxon>
        <taxon>Fungi</taxon>
        <taxon>Dikarya</taxon>
        <taxon>Basidiomycota</taxon>
        <taxon>Pucciniomycotina</taxon>
        <taxon>Pucciniomycetes</taxon>
        <taxon>Pucciniales</taxon>
        <taxon>Pucciniaceae</taxon>
        <taxon>Puccinia</taxon>
    </lineage>
</organism>
<dbReference type="EMBL" id="VSWC01000001">
    <property type="protein sequence ID" value="KAA1119558.1"/>
    <property type="molecule type" value="Genomic_DNA"/>
</dbReference>